<dbReference type="CDD" id="cd18809">
    <property type="entry name" value="SF1_C_RecD"/>
    <property type="match status" value="1"/>
</dbReference>
<reference evidence="14 15" key="1">
    <citation type="submission" date="2019-09" db="EMBL/GenBank/DDBJ databases">
        <authorList>
            <person name="Chandra G."/>
            <person name="Truman W A."/>
        </authorList>
    </citation>
    <scope>NUCLEOTIDE SEQUENCE [LARGE SCALE GENOMIC DNA]</scope>
    <source>
        <strain evidence="14">PS922</strain>
    </source>
</reference>
<accession>A0A5E7UHJ3</accession>
<keyword evidence="4 11" id="KW-0378">Hydrolase</keyword>
<dbReference type="PANTHER" id="PTHR43788">
    <property type="entry name" value="DNA2/NAM7 HELICASE FAMILY MEMBER"/>
    <property type="match status" value="1"/>
</dbReference>
<keyword evidence="5 11" id="KW-0347">Helicase</keyword>
<sequence>MSQTLKQLSNSQRNVDHPPVFIGNASSGELLQQLDSWVNRGWLRALDRSFATFILEQDSQAQASVLLAAAMTSHQLGRGHSCLDLGATLHAPDFVLSLPHEGEDGSQLPSQWLLGLDVAQWRRALALSSMVEDRDEPQRFPERPLVLTGQRLYLRRYWNYERSIAQALSARLSVGAVTPEKLSSRLDALFPDTFEVNGERRSDWQKIACAVAARGNFSVITGGPGTGKTTSVVRLLGLLQTPAVEEGKPLRIRLAAPTGKAAARLSESIGKAVRELPVSVPVREAIPTDVSTLHRLLGSRPDSRNFIHHRDKPLELDVLVVDEASMIDLEMMACLLDALPRQARLILLGDKDQLASVDAGSVLGDLCRDAEAGGYSEQTTAWLKAHSGEEVSAPGLQTAVDLGDALAQQTVMLRYSRRFDSQQGIGRLAKLVNEKNASEARGLLDQQLPQLFNLKLRSEHDSALTDLIINGKGDAPGYRHYLEQLRDQRPVKDTPWDSNLWAGWAGKVLAAFDVFRLLCALRRGPWGVEGLNQRVAAELRRCGLLSGDQGWYEGRPVLVTRNDYSLSLMNGDIGIALWVPGPSAERVLRVAFPRNDGSGGVRFVMPSRLVEVETVFAMTVHKSQGSEFNHTALVLPDALNPVLTKELLYTAITRAKQWFSLVESSPGVFEGAVSRNVQRTSGLSLQLQDELVKLQRT</sequence>
<comment type="similarity">
    <text evidence="11">Belongs to the RecD family.</text>
</comment>
<dbReference type="Gene3D" id="3.40.50.300">
    <property type="entry name" value="P-loop containing nucleotide triphosphate hydrolases"/>
    <property type="match status" value="3"/>
</dbReference>
<comment type="miscellaneous">
    <text evidence="11">In the RecBCD complex, RecB has a slow 3'-5' helicase, an exonuclease activity and loads RecA onto ssDNA, RecD has a fast 5'-3' helicase activity, while RecC stimulates the ATPase and processivity of the RecB helicase and contributes to recognition of the Chi site.</text>
</comment>
<dbReference type="GO" id="GO:0016887">
    <property type="term" value="F:ATP hydrolysis activity"/>
    <property type="evidence" value="ECO:0007669"/>
    <property type="project" value="RHEA"/>
</dbReference>
<evidence type="ECO:0000256" key="7">
    <source>
        <dbReference type="ARBA" id="ARBA00022840"/>
    </source>
</evidence>
<keyword evidence="3 11" id="KW-0227">DNA damage</keyword>
<dbReference type="Gene3D" id="1.10.10.1020">
    <property type="entry name" value="RecBCD complex, subunit RecD, N-terminal domain"/>
    <property type="match status" value="1"/>
</dbReference>
<evidence type="ECO:0000256" key="8">
    <source>
        <dbReference type="ARBA" id="ARBA00023125"/>
    </source>
</evidence>
<evidence type="ECO:0000256" key="4">
    <source>
        <dbReference type="ARBA" id="ARBA00022801"/>
    </source>
</evidence>
<dbReference type="NCBIfam" id="TIGR01447">
    <property type="entry name" value="recD"/>
    <property type="match status" value="1"/>
</dbReference>
<dbReference type="InterPro" id="IPR041851">
    <property type="entry name" value="RecD_N_sf"/>
</dbReference>
<dbReference type="Pfam" id="PF13538">
    <property type="entry name" value="UvrD_C_2"/>
    <property type="match status" value="1"/>
</dbReference>
<feature type="domain" description="UvrD-like helicase C-terminal" evidence="12">
    <location>
        <begin position="615"/>
        <end position="662"/>
    </location>
</feature>
<feature type="domain" description="RecBCD enzyme subunit RecD N-terminal" evidence="13">
    <location>
        <begin position="40"/>
        <end position="153"/>
    </location>
</feature>
<dbReference type="InterPro" id="IPR050534">
    <property type="entry name" value="Coronavir_polyprotein_1ab"/>
</dbReference>
<dbReference type="EC" id="5.6.2.3" evidence="11"/>
<dbReference type="Pfam" id="PF21185">
    <property type="entry name" value="RecD_N"/>
    <property type="match status" value="1"/>
</dbReference>
<dbReference type="AlphaFoldDB" id="A0A5E7UHJ3"/>
<dbReference type="GO" id="GO:0008854">
    <property type="term" value="F:exodeoxyribonuclease V activity"/>
    <property type="evidence" value="ECO:0007669"/>
    <property type="project" value="InterPro"/>
</dbReference>
<dbReference type="GO" id="GO:0043139">
    <property type="term" value="F:5'-3' DNA helicase activity"/>
    <property type="evidence" value="ECO:0007669"/>
    <property type="project" value="UniProtKB-UniRule"/>
</dbReference>
<dbReference type="GO" id="GO:0017116">
    <property type="term" value="F:single-stranded DNA helicase activity"/>
    <property type="evidence" value="ECO:0007669"/>
    <property type="project" value="TreeGrafter"/>
</dbReference>
<evidence type="ECO:0000256" key="10">
    <source>
        <dbReference type="ARBA" id="ARBA00023235"/>
    </source>
</evidence>
<dbReference type="InterPro" id="IPR027417">
    <property type="entry name" value="P-loop_NTPase"/>
</dbReference>
<evidence type="ECO:0000256" key="2">
    <source>
        <dbReference type="ARBA" id="ARBA00022741"/>
    </source>
</evidence>
<comment type="function">
    <text evidence="11">A helicase/nuclease that prepares dsDNA breaks (DSB) for recombinational DNA repair. Binds to DSBs and unwinds DNA via a highly rapid and processive ATP-dependent bidirectional helicase activity. Unwinds dsDNA until it encounters a Chi (crossover hotspot instigator) sequence from the 3' direction. Cuts ssDNA a few nucleotides 3' to the Chi site. The properties and activities of the enzyme are changed at Chi. The Chi-altered holoenzyme produces a long 3'-ssDNA overhang and facilitates RecA-binding to the ssDNA for homologous DNA recombination and repair. Holoenzyme degrades any linearized DNA that is unable to undergo homologous recombination. In the holoenzyme this subunit has ssDNA-dependent ATPase and 5'-3' helicase activity. When added to pre-assembled RecBC greatly stimulates nuclease activity and augments holoenzyme processivity. Negatively regulates the RecA-loading ability of RecBCD.</text>
</comment>
<evidence type="ECO:0000256" key="6">
    <source>
        <dbReference type="ARBA" id="ARBA00022839"/>
    </source>
</evidence>
<keyword evidence="1 11" id="KW-0540">Nuclease</keyword>
<comment type="catalytic activity">
    <reaction evidence="11">
        <text>ATP + H2O = ADP + phosphate + H(+)</text>
        <dbReference type="Rhea" id="RHEA:13065"/>
        <dbReference type="ChEBI" id="CHEBI:15377"/>
        <dbReference type="ChEBI" id="CHEBI:15378"/>
        <dbReference type="ChEBI" id="CHEBI:30616"/>
        <dbReference type="ChEBI" id="CHEBI:43474"/>
        <dbReference type="ChEBI" id="CHEBI:456216"/>
        <dbReference type="EC" id="5.6.2.3"/>
    </reaction>
</comment>
<name>A0A5E7UHJ3_PSEFL</name>
<keyword evidence="9 11" id="KW-0234">DNA repair</keyword>
<dbReference type="PANTHER" id="PTHR43788:SF6">
    <property type="entry name" value="DNA HELICASE B"/>
    <property type="match status" value="1"/>
</dbReference>
<feature type="binding site" evidence="11">
    <location>
        <begin position="222"/>
        <end position="229"/>
    </location>
    <ligand>
        <name>ATP</name>
        <dbReference type="ChEBI" id="CHEBI:30616"/>
    </ligand>
</feature>
<evidence type="ECO:0000259" key="12">
    <source>
        <dbReference type="Pfam" id="PF13538"/>
    </source>
</evidence>
<evidence type="ECO:0000256" key="9">
    <source>
        <dbReference type="ARBA" id="ARBA00023204"/>
    </source>
</evidence>
<dbReference type="GO" id="GO:0003677">
    <property type="term" value="F:DNA binding"/>
    <property type="evidence" value="ECO:0007669"/>
    <property type="project" value="UniProtKB-UniRule"/>
</dbReference>
<keyword evidence="8 11" id="KW-0238">DNA-binding</keyword>
<dbReference type="InterPro" id="IPR049550">
    <property type="entry name" value="RecD_N"/>
</dbReference>
<evidence type="ECO:0000313" key="14">
    <source>
        <dbReference type="EMBL" id="VVQ10633.1"/>
    </source>
</evidence>
<dbReference type="InterPro" id="IPR006344">
    <property type="entry name" value="RecD"/>
</dbReference>
<dbReference type="CDD" id="cd17933">
    <property type="entry name" value="DEXSc_RecD-like"/>
    <property type="match status" value="1"/>
</dbReference>
<dbReference type="SUPFAM" id="SSF52540">
    <property type="entry name" value="P-loop containing nucleoside triphosphate hydrolases"/>
    <property type="match status" value="2"/>
</dbReference>
<evidence type="ECO:0000256" key="1">
    <source>
        <dbReference type="ARBA" id="ARBA00022722"/>
    </source>
</evidence>
<dbReference type="InterPro" id="IPR027785">
    <property type="entry name" value="UvrD-like_helicase_C"/>
</dbReference>
<keyword evidence="7 11" id="KW-0067">ATP-binding</keyword>
<comment type="subunit">
    <text evidence="11">Heterotrimer of RecB, RecC and RecD. All subunits contribute to DNA-binding.</text>
</comment>
<evidence type="ECO:0000259" key="13">
    <source>
        <dbReference type="Pfam" id="PF21185"/>
    </source>
</evidence>
<dbReference type="HAMAP" id="MF_01487">
    <property type="entry name" value="RecD"/>
    <property type="match status" value="1"/>
</dbReference>
<keyword evidence="6 11" id="KW-0269">Exonuclease</keyword>
<gene>
    <name evidence="14" type="primary">recD_2</name>
    <name evidence="11" type="synonym">recD</name>
    <name evidence="14" type="ORF">PS922_04726</name>
</gene>
<keyword evidence="2 11" id="KW-0547">Nucleotide-binding</keyword>
<dbReference type="Pfam" id="PF13245">
    <property type="entry name" value="AAA_19"/>
    <property type="match status" value="1"/>
</dbReference>
<evidence type="ECO:0000313" key="15">
    <source>
        <dbReference type="Proteomes" id="UP000325565"/>
    </source>
</evidence>
<dbReference type="GO" id="GO:0005524">
    <property type="term" value="F:ATP binding"/>
    <property type="evidence" value="ECO:0007669"/>
    <property type="project" value="UniProtKB-UniRule"/>
</dbReference>
<dbReference type="GO" id="GO:0009338">
    <property type="term" value="C:exodeoxyribonuclease V complex"/>
    <property type="evidence" value="ECO:0007669"/>
    <property type="project" value="InterPro"/>
</dbReference>
<evidence type="ECO:0000256" key="5">
    <source>
        <dbReference type="ARBA" id="ARBA00022806"/>
    </source>
</evidence>
<dbReference type="EMBL" id="CABVJB010000008">
    <property type="protein sequence ID" value="VVQ10633.1"/>
    <property type="molecule type" value="Genomic_DNA"/>
</dbReference>
<evidence type="ECO:0000256" key="3">
    <source>
        <dbReference type="ARBA" id="ARBA00022763"/>
    </source>
</evidence>
<dbReference type="Proteomes" id="UP000325565">
    <property type="component" value="Unassembled WGS sequence"/>
</dbReference>
<proteinExistence type="inferred from homology"/>
<keyword evidence="10 11" id="KW-0413">Isomerase</keyword>
<evidence type="ECO:0000256" key="11">
    <source>
        <dbReference type="HAMAP-Rule" id="MF_01487"/>
    </source>
</evidence>
<organism evidence="14 15">
    <name type="scientific">Pseudomonas fluorescens</name>
    <dbReference type="NCBI Taxonomy" id="294"/>
    <lineage>
        <taxon>Bacteria</taxon>
        <taxon>Pseudomonadati</taxon>
        <taxon>Pseudomonadota</taxon>
        <taxon>Gammaproteobacteria</taxon>
        <taxon>Pseudomonadales</taxon>
        <taxon>Pseudomonadaceae</taxon>
        <taxon>Pseudomonas</taxon>
    </lineage>
</organism>
<dbReference type="RefSeq" id="WP_154863513.1">
    <property type="nucleotide sequence ID" value="NZ_CABVJB010000008.1"/>
</dbReference>
<dbReference type="GO" id="GO:0000724">
    <property type="term" value="P:double-strand break repair via homologous recombination"/>
    <property type="evidence" value="ECO:0007669"/>
    <property type="project" value="UniProtKB-UniRule"/>
</dbReference>
<protein>
    <recommendedName>
        <fullName evidence="11">RecBCD enzyme subunit RecD</fullName>
        <ecNumber evidence="11">5.6.2.3</ecNumber>
    </recommendedName>
    <alternativeName>
        <fullName evidence="11">DNA 5'-3' helicase subunit RecD</fullName>
    </alternativeName>
    <alternativeName>
        <fullName evidence="11">Exonuclease V subunit RecD</fullName>
        <shortName evidence="11">ExoV subunit RecD</shortName>
    </alternativeName>
    <alternativeName>
        <fullName evidence="11">Helicase/nuclease RecBCD subunit RecD</fullName>
    </alternativeName>
</protein>